<organism evidence="3 4">
    <name type="scientific">Microvirga arsenatis</name>
    <dbReference type="NCBI Taxonomy" id="2692265"/>
    <lineage>
        <taxon>Bacteria</taxon>
        <taxon>Pseudomonadati</taxon>
        <taxon>Pseudomonadota</taxon>
        <taxon>Alphaproteobacteria</taxon>
        <taxon>Hyphomicrobiales</taxon>
        <taxon>Methylobacteriaceae</taxon>
        <taxon>Microvirga</taxon>
    </lineage>
</organism>
<evidence type="ECO:0000256" key="2">
    <source>
        <dbReference type="SAM" id="SignalP"/>
    </source>
</evidence>
<feature type="chain" id="PRO_5046363907" description="DUF4398 domain-containing protein" evidence="2">
    <location>
        <begin position="27"/>
        <end position="136"/>
    </location>
</feature>
<evidence type="ECO:0000313" key="3">
    <source>
        <dbReference type="EMBL" id="NBJ26165.1"/>
    </source>
</evidence>
<dbReference type="EMBL" id="JAAAXJ010000010">
    <property type="protein sequence ID" value="NBJ26165.1"/>
    <property type="molecule type" value="Genomic_DNA"/>
</dbReference>
<protein>
    <recommendedName>
        <fullName evidence="5">DUF4398 domain-containing protein</fullName>
    </recommendedName>
</protein>
<dbReference type="PROSITE" id="PS51257">
    <property type="entry name" value="PROKAR_LIPOPROTEIN"/>
    <property type="match status" value="1"/>
</dbReference>
<feature type="region of interest" description="Disordered" evidence="1">
    <location>
        <begin position="112"/>
        <end position="136"/>
    </location>
</feature>
<name>A0ABW9Z152_9HYPH</name>
<keyword evidence="4" id="KW-1185">Reference proteome</keyword>
<reference evidence="3 4" key="1">
    <citation type="submission" date="2020-01" db="EMBL/GenBank/DDBJ databases">
        <title>Microvirga sp. nov., an arsenate reduction bacterium isolated from Tibet hotspring sediments.</title>
        <authorList>
            <person name="Yuan C.-G."/>
        </authorList>
    </citation>
    <scope>NUCLEOTIDE SEQUENCE [LARGE SCALE GENOMIC DNA]</scope>
    <source>
        <strain evidence="3 4">SYSU G3D203</strain>
    </source>
</reference>
<sequence>MLPHRIVLIGLVSALLPIMSACNQTAAPATPTGDPAPVGSGLLAAIEDSHQTRARHRLTSAVANQAASFDPTGLSGFAISAMEEEQARIEDEKDHRIEEELERALAEAEALRAQSENLERQKAGAGGKPSRRKPTP</sequence>
<evidence type="ECO:0000256" key="1">
    <source>
        <dbReference type="SAM" id="MobiDB-lite"/>
    </source>
</evidence>
<proteinExistence type="predicted"/>
<comment type="caution">
    <text evidence="3">The sequence shown here is derived from an EMBL/GenBank/DDBJ whole genome shotgun (WGS) entry which is preliminary data.</text>
</comment>
<dbReference type="Proteomes" id="UP000818323">
    <property type="component" value="Unassembled WGS sequence"/>
</dbReference>
<evidence type="ECO:0008006" key="5">
    <source>
        <dbReference type="Google" id="ProtNLM"/>
    </source>
</evidence>
<keyword evidence="2" id="KW-0732">Signal</keyword>
<accession>A0ABW9Z152</accession>
<dbReference type="RefSeq" id="WP_161724363.1">
    <property type="nucleotide sequence ID" value="NZ_JAAAXI010000012.1"/>
</dbReference>
<feature type="signal peptide" evidence="2">
    <location>
        <begin position="1"/>
        <end position="26"/>
    </location>
</feature>
<evidence type="ECO:0000313" key="4">
    <source>
        <dbReference type="Proteomes" id="UP000818323"/>
    </source>
</evidence>
<gene>
    <name evidence="3" type="ORF">GR303_17620</name>
</gene>